<dbReference type="Proteomes" id="UP000054466">
    <property type="component" value="Unassembled WGS sequence"/>
</dbReference>
<evidence type="ECO:0000256" key="7">
    <source>
        <dbReference type="SAM" id="Phobius"/>
    </source>
</evidence>
<feature type="active site" description="Proton donor" evidence="4">
    <location>
        <position position="274"/>
    </location>
</feature>
<accession>A0A0D2CGY1</accession>
<reference evidence="8 9" key="1">
    <citation type="submission" date="2015-01" db="EMBL/GenBank/DDBJ databases">
        <title>The Genome Sequence of Cladophialophora immunda CBS83496.</title>
        <authorList>
            <consortium name="The Broad Institute Genomics Platform"/>
            <person name="Cuomo C."/>
            <person name="de Hoog S."/>
            <person name="Gorbushina A."/>
            <person name="Stielow B."/>
            <person name="Teixiera M."/>
            <person name="Abouelleil A."/>
            <person name="Chapman S.B."/>
            <person name="Priest M."/>
            <person name="Young S.K."/>
            <person name="Wortman J."/>
            <person name="Nusbaum C."/>
            <person name="Birren B."/>
        </authorList>
    </citation>
    <scope>NUCLEOTIDE SEQUENCE [LARGE SCALE GENOMIC DNA]</scope>
    <source>
        <strain evidence="8 9">CBS 83496</strain>
    </source>
</reference>
<dbReference type="PANTHER" id="PTHR42812:SF5">
    <property type="entry name" value="ENDO-ARABINASE"/>
    <property type="match status" value="1"/>
</dbReference>
<sequence length="387" mass="41253">MTDPSPAERSSLLSGPKKNKWLQESDFSAHRAFLTVFRRRHLVFFIMFLTSFIFFACLAWSLAAPQHKRQASGPVIGTNFQDPSVVQLDDGSYIAYAGVNGNPAGINVLIATSPDFSSWTVHSGYDALPNLPSWAASPPHVWAPDVTQLDNGNFVLYYSVTMAESPAKHCVAAATASNPEGPFTPVQTPLFCDLTAGGAIDADGFNDPATHRQYVIYKVDGNSIGNGGACSNSVNPIAPTPLNLQEVNPDDGYSFIGGSTTVLLNDPDDGPNIEAPSLTYDASSGTYILLYSSRCFTTAPYNIRYATSNSVYGPYTKQTNPFLATGGTAANVYIPGGIDITKDGKLAVFHGDVNMGWFAGDGTARVRAMYAVELSLGNGVVSPGTLY</sequence>
<dbReference type="SUPFAM" id="SSF75005">
    <property type="entry name" value="Arabinanase/levansucrase/invertase"/>
    <property type="match status" value="1"/>
</dbReference>
<evidence type="ECO:0000256" key="4">
    <source>
        <dbReference type="PIRSR" id="PIRSR606710-1"/>
    </source>
</evidence>
<keyword evidence="3 6" id="KW-0326">Glycosidase</keyword>
<dbReference type="Gene3D" id="2.115.10.20">
    <property type="entry name" value="Glycosyl hydrolase domain, family 43"/>
    <property type="match status" value="1"/>
</dbReference>
<evidence type="ECO:0000313" key="9">
    <source>
        <dbReference type="Proteomes" id="UP000054466"/>
    </source>
</evidence>
<keyword evidence="2 6" id="KW-0378">Hydrolase</keyword>
<keyword evidence="7" id="KW-0472">Membrane</keyword>
<dbReference type="AlphaFoldDB" id="A0A0D2CGY1"/>
<dbReference type="InterPro" id="IPR006710">
    <property type="entry name" value="Glyco_hydro_43"/>
</dbReference>
<evidence type="ECO:0000256" key="1">
    <source>
        <dbReference type="ARBA" id="ARBA00009865"/>
    </source>
</evidence>
<dbReference type="Pfam" id="PF04616">
    <property type="entry name" value="Glyco_hydro_43"/>
    <property type="match status" value="1"/>
</dbReference>
<keyword evidence="9" id="KW-1185">Reference proteome</keyword>
<evidence type="ECO:0000256" key="2">
    <source>
        <dbReference type="ARBA" id="ARBA00022801"/>
    </source>
</evidence>
<keyword evidence="7" id="KW-1133">Transmembrane helix</keyword>
<dbReference type="HOGENOM" id="CLU_009397_8_0_1"/>
<dbReference type="STRING" id="569365.A0A0D2CGY1"/>
<dbReference type="CDD" id="cd08999">
    <property type="entry name" value="GH43_ABN-like"/>
    <property type="match status" value="1"/>
</dbReference>
<gene>
    <name evidence="8" type="ORF">PV07_05259</name>
</gene>
<dbReference type="PANTHER" id="PTHR42812">
    <property type="entry name" value="BETA-XYLOSIDASE"/>
    <property type="match status" value="1"/>
</dbReference>
<dbReference type="GeneID" id="27344453"/>
<proteinExistence type="inferred from homology"/>
<dbReference type="GO" id="GO:0005975">
    <property type="term" value="P:carbohydrate metabolic process"/>
    <property type="evidence" value="ECO:0007669"/>
    <property type="project" value="InterPro"/>
</dbReference>
<dbReference type="InterPro" id="IPR051795">
    <property type="entry name" value="Glycosyl_Hydrlase_43"/>
</dbReference>
<evidence type="ECO:0008006" key="10">
    <source>
        <dbReference type="Google" id="ProtNLM"/>
    </source>
</evidence>
<evidence type="ECO:0000256" key="3">
    <source>
        <dbReference type="ARBA" id="ARBA00023295"/>
    </source>
</evidence>
<comment type="similarity">
    <text evidence="1 6">Belongs to the glycosyl hydrolase 43 family.</text>
</comment>
<dbReference type="OrthoDB" id="3879658at2759"/>
<dbReference type="VEuPathDB" id="FungiDB:PV07_05259"/>
<evidence type="ECO:0000256" key="5">
    <source>
        <dbReference type="PIRSR" id="PIRSR606710-2"/>
    </source>
</evidence>
<feature type="active site" description="Proton acceptor" evidence="4">
    <location>
        <position position="82"/>
    </location>
</feature>
<protein>
    <recommendedName>
        <fullName evidence="10">Glycoside hydrolase family 43 protein</fullName>
    </recommendedName>
</protein>
<dbReference type="EMBL" id="KN847042">
    <property type="protein sequence ID" value="KIW29445.1"/>
    <property type="molecule type" value="Genomic_DNA"/>
</dbReference>
<dbReference type="InterPro" id="IPR023296">
    <property type="entry name" value="Glyco_hydro_beta-prop_sf"/>
</dbReference>
<feature type="site" description="Important for catalytic activity, responsible for pKa modulation of the active site Glu and correct orientation of both the proton donor and substrate" evidence="5">
    <location>
        <position position="201"/>
    </location>
</feature>
<dbReference type="RefSeq" id="XP_016249661.1">
    <property type="nucleotide sequence ID" value="XM_016392142.1"/>
</dbReference>
<evidence type="ECO:0000256" key="6">
    <source>
        <dbReference type="RuleBase" id="RU361187"/>
    </source>
</evidence>
<feature type="transmembrane region" description="Helical" evidence="7">
    <location>
        <begin position="42"/>
        <end position="63"/>
    </location>
</feature>
<name>A0A0D2CGY1_9EURO</name>
<organism evidence="8 9">
    <name type="scientific">Cladophialophora immunda</name>
    <dbReference type="NCBI Taxonomy" id="569365"/>
    <lineage>
        <taxon>Eukaryota</taxon>
        <taxon>Fungi</taxon>
        <taxon>Dikarya</taxon>
        <taxon>Ascomycota</taxon>
        <taxon>Pezizomycotina</taxon>
        <taxon>Eurotiomycetes</taxon>
        <taxon>Chaetothyriomycetidae</taxon>
        <taxon>Chaetothyriales</taxon>
        <taxon>Herpotrichiellaceae</taxon>
        <taxon>Cladophialophora</taxon>
    </lineage>
</organism>
<keyword evidence="7" id="KW-0812">Transmembrane</keyword>
<evidence type="ECO:0000313" key="8">
    <source>
        <dbReference type="EMBL" id="KIW29445.1"/>
    </source>
</evidence>
<dbReference type="GO" id="GO:0004553">
    <property type="term" value="F:hydrolase activity, hydrolyzing O-glycosyl compounds"/>
    <property type="evidence" value="ECO:0007669"/>
    <property type="project" value="InterPro"/>
</dbReference>